<feature type="compositionally biased region" description="Basic and acidic residues" evidence="1">
    <location>
        <begin position="210"/>
        <end position="221"/>
    </location>
</feature>
<feature type="region of interest" description="Disordered" evidence="1">
    <location>
        <begin position="252"/>
        <end position="381"/>
    </location>
</feature>
<protein>
    <submittedName>
        <fullName evidence="2">Uncharacterized protein</fullName>
    </submittedName>
</protein>
<feature type="compositionally biased region" description="Basic and acidic residues" evidence="1">
    <location>
        <begin position="269"/>
        <end position="372"/>
    </location>
</feature>
<reference evidence="2 3" key="1">
    <citation type="journal article" date="2015" name="Nature">
        <title>rRNA introns, odd ribosomes, and small enigmatic genomes across a large radiation of phyla.</title>
        <authorList>
            <person name="Brown C.T."/>
            <person name="Hug L.A."/>
            <person name="Thomas B.C."/>
            <person name="Sharon I."/>
            <person name="Castelle C.J."/>
            <person name="Singh A."/>
            <person name="Wilkins M.J."/>
            <person name="Williams K.H."/>
            <person name="Banfield J.F."/>
        </authorList>
    </citation>
    <scope>NUCLEOTIDE SEQUENCE [LARGE SCALE GENOMIC DNA]</scope>
</reference>
<comment type="caution">
    <text evidence="2">The sequence shown here is derived from an EMBL/GenBank/DDBJ whole genome shotgun (WGS) entry which is preliminary data.</text>
</comment>
<evidence type="ECO:0000313" key="2">
    <source>
        <dbReference type="EMBL" id="KKQ02049.1"/>
    </source>
</evidence>
<feature type="compositionally biased region" description="Gly residues" evidence="1">
    <location>
        <begin position="222"/>
        <end position="233"/>
    </location>
</feature>
<evidence type="ECO:0000256" key="1">
    <source>
        <dbReference type="SAM" id="MobiDB-lite"/>
    </source>
</evidence>
<gene>
    <name evidence="2" type="ORF">US11_C0001G0008</name>
</gene>
<organism evidence="2 3">
    <name type="scientific">Candidatus Roizmanbacteria bacterium GW2011_GWA2_36_23</name>
    <dbReference type="NCBI Taxonomy" id="1618480"/>
    <lineage>
        <taxon>Bacteria</taxon>
        <taxon>Candidatus Roizmaniibacteriota</taxon>
    </lineage>
</organism>
<dbReference type="AlphaFoldDB" id="A0A0G0GQH2"/>
<dbReference type="Proteomes" id="UP000034344">
    <property type="component" value="Unassembled WGS sequence"/>
</dbReference>
<feature type="region of interest" description="Disordered" evidence="1">
    <location>
        <begin position="210"/>
        <end position="239"/>
    </location>
</feature>
<name>A0A0G0GQH2_9BACT</name>
<accession>A0A0G0GQH2</accession>
<feature type="compositionally biased region" description="Basic and acidic residues" evidence="1">
    <location>
        <begin position="252"/>
        <end position="262"/>
    </location>
</feature>
<proteinExistence type="predicted"/>
<dbReference type="EMBL" id="LBRS01000001">
    <property type="protein sequence ID" value="KKQ02049.1"/>
    <property type="molecule type" value="Genomic_DNA"/>
</dbReference>
<evidence type="ECO:0000313" key="3">
    <source>
        <dbReference type="Proteomes" id="UP000034344"/>
    </source>
</evidence>
<sequence>MKNTKNYLLLLLFLIAFLVVGDKINAQTEETAKKYGITYPIAELGNCGDYSSCRTYCDDETHKEICIAFAKKKGFYKEDPLIQKKAVILAASKSELGCDSPESCKKKCEDESNFEKCTEFAKKYGLGGGQMLSDKNNNILSKAKELLDCDSPSSCKAICEREENRHKCSEFAKQTGLRGGEQMKGPGGCNSKETCQAFCSDPNNFNDCKKFGQKPDGKGDEGGQAGSFKGPGGCDSKESCEKYCRENVNECRKFGGEPKDKNTNNPDKFCQENPDKCKEMRQNFKEKQEDNRDDFCRQNPDKCKEQFGKPEEQGNRDPDFCKNNPDKCQERFGKPDELGKREEDRPPDDFCQKNPDRCKRPAEANQENRKPPENIQNQGDQIDHSKECSNRGCNWNGETCVCSNKESNVKGVSTFYGFFLQKLLYLILKVR</sequence>
<dbReference type="STRING" id="1618480.US11_C0001G0008"/>